<dbReference type="Proteomes" id="UP000255355">
    <property type="component" value="Unassembled WGS sequence"/>
</dbReference>
<accession>A0A370HAP4</accession>
<gene>
    <name evidence="2" type="ORF">DFR68_102129</name>
</gene>
<keyword evidence="3" id="KW-1185">Reference proteome</keyword>
<proteinExistence type="predicted"/>
<feature type="domain" description="DUF218" evidence="1">
    <location>
        <begin position="44"/>
        <end position="131"/>
    </location>
</feature>
<evidence type="ECO:0000313" key="2">
    <source>
        <dbReference type="EMBL" id="RDI54008.1"/>
    </source>
</evidence>
<dbReference type="STRING" id="1210089.GCA_001613165_01664"/>
<comment type="caution">
    <text evidence="2">The sequence shown here is derived from an EMBL/GenBank/DDBJ whole genome shotgun (WGS) entry which is preliminary data.</text>
</comment>
<dbReference type="PANTHER" id="PTHR30336">
    <property type="entry name" value="INNER MEMBRANE PROTEIN, PROBABLE PERMEASE"/>
    <property type="match status" value="1"/>
</dbReference>
<dbReference type="Gene3D" id="3.40.50.620">
    <property type="entry name" value="HUPs"/>
    <property type="match status" value="1"/>
</dbReference>
<organism evidence="2 3">
    <name type="scientific">Nocardia mexicana</name>
    <dbReference type="NCBI Taxonomy" id="279262"/>
    <lineage>
        <taxon>Bacteria</taxon>
        <taxon>Bacillati</taxon>
        <taxon>Actinomycetota</taxon>
        <taxon>Actinomycetes</taxon>
        <taxon>Mycobacteriales</taxon>
        <taxon>Nocardiaceae</taxon>
        <taxon>Nocardia</taxon>
    </lineage>
</organism>
<dbReference type="AlphaFoldDB" id="A0A370HAP4"/>
<protein>
    <submittedName>
        <fullName evidence="2">DUF218 domain-containing protein</fullName>
    </submittedName>
</protein>
<dbReference type="PANTHER" id="PTHR30336:SF20">
    <property type="entry name" value="DUF218 DOMAIN-CONTAINING PROTEIN"/>
    <property type="match status" value="1"/>
</dbReference>
<dbReference type="InterPro" id="IPR003848">
    <property type="entry name" value="DUF218"/>
</dbReference>
<name>A0A370HAP4_9NOCA</name>
<evidence type="ECO:0000259" key="1">
    <source>
        <dbReference type="Pfam" id="PF02698"/>
    </source>
</evidence>
<dbReference type="Pfam" id="PF02698">
    <property type="entry name" value="DUF218"/>
    <property type="match status" value="1"/>
</dbReference>
<sequence length="220" mass="23270">MNDRLTADDYQQLATIMAGPHGAPVTAGRPADVLIVFSCANATVGRTAARLHQDGLVKHVIFSGGVGKDSGGLADLGIAEAQFLASVAIAEGLPPEAITLELQARNGRENAAFSLQLAADLDLLTADCHIASLAPAVRSRRLYEELRYQAGSSYPNVRSTSGFSSGTVDYTAEPVQAELIRELRGLATMHTLATPRIYQLEEFQPGGAYFDLASRAGVLT</sequence>
<dbReference type="EMBL" id="QQAZ01000002">
    <property type="protein sequence ID" value="RDI54008.1"/>
    <property type="molecule type" value="Genomic_DNA"/>
</dbReference>
<dbReference type="GO" id="GO:0005886">
    <property type="term" value="C:plasma membrane"/>
    <property type="evidence" value="ECO:0007669"/>
    <property type="project" value="TreeGrafter"/>
</dbReference>
<dbReference type="OrthoDB" id="9986128at2"/>
<dbReference type="CDD" id="cd06259">
    <property type="entry name" value="YdcF-like"/>
    <property type="match status" value="1"/>
</dbReference>
<evidence type="ECO:0000313" key="3">
    <source>
        <dbReference type="Proteomes" id="UP000255355"/>
    </source>
</evidence>
<reference evidence="2 3" key="1">
    <citation type="submission" date="2018-07" db="EMBL/GenBank/DDBJ databases">
        <title>Genomic Encyclopedia of Type Strains, Phase IV (KMG-IV): sequencing the most valuable type-strain genomes for metagenomic binning, comparative biology and taxonomic classification.</title>
        <authorList>
            <person name="Goeker M."/>
        </authorList>
    </citation>
    <scope>NUCLEOTIDE SEQUENCE [LARGE SCALE GENOMIC DNA]</scope>
    <source>
        <strain evidence="2 3">DSM 44952</strain>
    </source>
</reference>
<dbReference type="InterPro" id="IPR014729">
    <property type="entry name" value="Rossmann-like_a/b/a_fold"/>
</dbReference>
<dbReference type="RefSeq" id="WP_068015976.1">
    <property type="nucleotide sequence ID" value="NZ_QQAZ01000002.1"/>
</dbReference>
<dbReference type="InterPro" id="IPR051599">
    <property type="entry name" value="Cell_Envelope_Assoc"/>
</dbReference>